<dbReference type="Proteomes" id="UP000192356">
    <property type="component" value="Unassembled WGS sequence"/>
</dbReference>
<name>A0A1X0Q6X3_9MICR</name>
<comment type="caution">
    <text evidence="1">The sequence shown here is derived from an EMBL/GenBank/DDBJ whole genome shotgun (WGS) entry which is preliminary data.</text>
</comment>
<protein>
    <recommendedName>
        <fullName evidence="3">Integrase catalytic domain-containing protein</fullName>
    </recommendedName>
</protein>
<reference evidence="1 2" key="1">
    <citation type="journal article" date="2017" name="Environ. Microbiol.">
        <title>Decay of the glycolytic pathway and adaptation to intranuclear parasitism within Enterocytozoonidae microsporidia.</title>
        <authorList>
            <person name="Wiredu Boakye D."/>
            <person name="Jaroenlak P."/>
            <person name="Prachumwat A."/>
            <person name="Williams T.A."/>
            <person name="Bateman K.S."/>
            <person name="Itsathitphaisarn O."/>
            <person name="Sritunyalucksana K."/>
            <person name="Paszkiewicz K.H."/>
            <person name="Moore K.A."/>
            <person name="Stentiford G.D."/>
            <person name="Williams B.A."/>
        </authorList>
    </citation>
    <scope>NUCLEOTIDE SEQUENCE [LARGE SCALE GENOMIC DNA]</scope>
    <source>
        <strain evidence="1 2">GB1</strain>
    </source>
</reference>
<accession>A0A1X0Q6X3</accession>
<gene>
    <name evidence="1" type="ORF">HERIO_2446</name>
</gene>
<organism evidence="1 2">
    <name type="scientific">Hepatospora eriocheir</name>
    <dbReference type="NCBI Taxonomy" id="1081669"/>
    <lineage>
        <taxon>Eukaryota</taxon>
        <taxon>Fungi</taxon>
        <taxon>Fungi incertae sedis</taxon>
        <taxon>Microsporidia</taxon>
        <taxon>Hepatosporidae</taxon>
        <taxon>Hepatospora</taxon>
    </lineage>
</organism>
<keyword evidence="2" id="KW-1185">Reference proteome</keyword>
<evidence type="ECO:0008006" key="3">
    <source>
        <dbReference type="Google" id="ProtNLM"/>
    </source>
</evidence>
<dbReference type="EMBL" id="LVKB01000284">
    <property type="protein sequence ID" value="ORD95503.1"/>
    <property type="molecule type" value="Genomic_DNA"/>
</dbReference>
<dbReference type="AlphaFoldDB" id="A0A1X0Q6X3"/>
<dbReference type="Gene3D" id="3.30.420.10">
    <property type="entry name" value="Ribonuclease H-like superfamily/Ribonuclease H"/>
    <property type="match status" value="1"/>
</dbReference>
<dbReference type="InterPro" id="IPR036397">
    <property type="entry name" value="RNaseH_sf"/>
</dbReference>
<evidence type="ECO:0000313" key="2">
    <source>
        <dbReference type="Proteomes" id="UP000192356"/>
    </source>
</evidence>
<dbReference type="GO" id="GO:0003676">
    <property type="term" value="F:nucleic acid binding"/>
    <property type="evidence" value="ECO:0007669"/>
    <property type="project" value="InterPro"/>
</dbReference>
<dbReference type="VEuPathDB" id="MicrosporidiaDB:A0H76_33"/>
<dbReference type="VEuPathDB" id="MicrosporidiaDB:HERIO_2446"/>
<sequence length="70" mass="8084">MSRRLVCLHALKKLISINILAAIKTLFYNYNVPKALSTDQSNQFVAQLVVYLCVKYNVKKIFQLNILPTR</sequence>
<proteinExistence type="predicted"/>
<evidence type="ECO:0000313" key="1">
    <source>
        <dbReference type="EMBL" id="ORD95503.1"/>
    </source>
</evidence>